<keyword evidence="1" id="KW-0732">Signal</keyword>
<feature type="chain" id="PRO_5046507287" evidence="1">
    <location>
        <begin position="27"/>
        <end position="165"/>
    </location>
</feature>
<proteinExistence type="predicted"/>
<dbReference type="RefSeq" id="WP_265996696.1">
    <property type="nucleotide sequence ID" value="NZ_JAPJDN010000007.1"/>
</dbReference>
<gene>
    <name evidence="2" type="ORF">ORI27_10360</name>
</gene>
<evidence type="ECO:0000313" key="3">
    <source>
        <dbReference type="Proteomes" id="UP001300745"/>
    </source>
</evidence>
<feature type="signal peptide" evidence="1">
    <location>
        <begin position="1"/>
        <end position="26"/>
    </location>
</feature>
<dbReference type="Proteomes" id="UP001300745">
    <property type="component" value="Unassembled WGS sequence"/>
</dbReference>
<reference evidence="2 3" key="1">
    <citation type="submission" date="2022-11" db="EMBL/GenBank/DDBJ databases">
        <title>Mycobacterium sp. nov.</title>
        <authorList>
            <person name="Papic B."/>
            <person name="Spicic S."/>
            <person name="Duvnjak S."/>
        </authorList>
    </citation>
    <scope>NUCLEOTIDE SEQUENCE [LARGE SCALE GENOMIC DNA]</scope>
    <source>
        <strain evidence="2 3">CVI_P4</strain>
    </source>
</reference>
<evidence type="ECO:0000313" key="2">
    <source>
        <dbReference type="EMBL" id="MCX2937106.1"/>
    </source>
</evidence>
<dbReference type="EMBL" id="JAPJDO010000007">
    <property type="protein sequence ID" value="MCX2937106.1"/>
    <property type="molecule type" value="Genomic_DNA"/>
</dbReference>
<evidence type="ECO:0000256" key="1">
    <source>
        <dbReference type="SAM" id="SignalP"/>
    </source>
</evidence>
<name>A0ABT3SC69_9MYCO</name>
<protein>
    <submittedName>
        <fullName evidence="2">Uncharacterized protein</fullName>
    </submittedName>
</protein>
<organism evidence="2 3">
    <name type="scientific">Mycobacterium pinniadriaticum</name>
    <dbReference type="NCBI Taxonomy" id="2994102"/>
    <lineage>
        <taxon>Bacteria</taxon>
        <taxon>Bacillati</taxon>
        <taxon>Actinomycetota</taxon>
        <taxon>Actinomycetes</taxon>
        <taxon>Mycobacteriales</taxon>
        <taxon>Mycobacteriaceae</taxon>
        <taxon>Mycobacterium</taxon>
    </lineage>
</organism>
<comment type="caution">
    <text evidence="2">The sequence shown here is derived from an EMBL/GenBank/DDBJ whole genome shotgun (WGS) entry which is preliminary data.</text>
</comment>
<sequence length="165" mass="17414">MKPNDFRAIIVLLIALSLAATPPAGAQAVGYPDIGDYRPVNNEIYRVVDAEGVWLTTPLGLHCAIDDSGSFGCSGALPGVPAGDNEIAWFVGDPYPRLYATDQPRFDSGAQQSILVGKTVIDYHGARCAVTSESAIYCIHGDNPNSQLMVTSARVFRGADASPSS</sequence>
<keyword evidence="3" id="KW-1185">Reference proteome</keyword>
<accession>A0ABT3SC69</accession>